<keyword evidence="2" id="KW-0560">Oxidoreductase</keyword>
<feature type="domain" description="ABM" evidence="1">
    <location>
        <begin position="2"/>
        <end position="90"/>
    </location>
</feature>
<dbReference type="PANTHER" id="PTHR33336:SF3">
    <property type="entry name" value="ABM DOMAIN-CONTAINING PROTEIN"/>
    <property type="match status" value="1"/>
</dbReference>
<dbReference type="RefSeq" id="WP_185344456.1">
    <property type="nucleotide sequence ID" value="NZ_JAASTU010000011.1"/>
</dbReference>
<protein>
    <submittedName>
        <fullName evidence="2">Antibiotic biosynthesis monooxygenase</fullName>
    </submittedName>
</protein>
<organism evidence="2 4">
    <name type="scientific">Listeria immobilis</name>
    <dbReference type="NCBI Taxonomy" id="2713502"/>
    <lineage>
        <taxon>Bacteria</taxon>
        <taxon>Bacillati</taxon>
        <taxon>Bacillota</taxon>
        <taxon>Bacilli</taxon>
        <taxon>Bacillales</taxon>
        <taxon>Listeriaceae</taxon>
        <taxon>Listeria</taxon>
    </lineage>
</organism>
<evidence type="ECO:0000313" key="4">
    <source>
        <dbReference type="Proteomes" id="UP000561617"/>
    </source>
</evidence>
<dbReference type="EMBL" id="JAASUB010000015">
    <property type="protein sequence ID" value="MBC1510734.1"/>
    <property type="molecule type" value="Genomic_DNA"/>
</dbReference>
<evidence type="ECO:0000259" key="1">
    <source>
        <dbReference type="PROSITE" id="PS51725"/>
    </source>
</evidence>
<proteinExistence type="predicted"/>
<dbReference type="SUPFAM" id="SSF54909">
    <property type="entry name" value="Dimeric alpha+beta barrel"/>
    <property type="match status" value="1"/>
</dbReference>
<accession>A0A7X0X4R8</accession>
<dbReference type="AlphaFoldDB" id="A0A7X0X4R8"/>
<evidence type="ECO:0000313" key="3">
    <source>
        <dbReference type="EMBL" id="MBC1510734.1"/>
    </source>
</evidence>
<dbReference type="Pfam" id="PF03992">
    <property type="entry name" value="ABM"/>
    <property type="match status" value="1"/>
</dbReference>
<comment type="caution">
    <text evidence="2">The sequence shown here is derived from an EMBL/GenBank/DDBJ whole genome shotgun (WGS) entry which is preliminary data.</text>
</comment>
<gene>
    <name evidence="2" type="ORF">HCJ38_01150</name>
    <name evidence="3" type="ORF">HCJ59_12645</name>
</gene>
<evidence type="ECO:0000313" key="5">
    <source>
        <dbReference type="Proteomes" id="UP000587800"/>
    </source>
</evidence>
<sequence>MLHIEAQITIKAEQTEAFLQAVKEVIAATRAEAGNHGYELVQSTENETVYYMLEKWTDMDAITRHNESEHFKNFQKQAANFVAKPLEVAVLTPIEF</sequence>
<dbReference type="GO" id="GO:0004497">
    <property type="term" value="F:monooxygenase activity"/>
    <property type="evidence" value="ECO:0007669"/>
    <property type="project" value="UniProtKB-KW"/>
</dbReference>
<dbReference type="InterPro" id="IPR007138">
    <property type="entry name" value="ABM_dom"/>
</dbReference>
<keyword evidence="2" id="KW-0503">Monooxygenase</keyword>
<dbReference type="InterPro" id="IPR050744">
    <property type="entry name" value="AI-2_Isomerase_LsrG"/>
</dbReference>
<dbReference type="Proteomes" id="UP000561617">
    <property type="component" value="Unassembled WGS sequence"/>
</dbReference>
<dbReference type="EMBL" id="JAASTW010000001">
    <property type="protein sequence ID" value="MBC1487632.1"/>
    <property type="molecule type" value="Genomic_DNA"/>
</dbReference>
<evidence type="ECO:0000313" key="2">
    <source>
        <dbReference type="EMBL" id="MBC1487632.1"/>
    </source>
</evidence>
<dbReference type="InterPro" id="IPR011008">
    <property type="entry name" value="Dimeric_a/b-barrel"/>
</dbReference>
<name>A0A7X0X4R8_9LIST</name>
<dbReference type="Proteomes" id="UP000587800">
    <property type="component" value="Unassembled WGS sequence"/>
</dbReference>
<dbReference type="PROSITE" id="PS51725">
    <property type="entry name" value="ABM"/>
    <property type="match status" value="1"/>
</dbReference>
<reference evidence="4 5" key="1">
    <citation type="submission" date="2020-03" db="EMBL/GenBank/DDBJ databases">
        <title>Soil Listeria distribution.</title>
        <authorList>
            <person name="Liao J."/>
            <person name="Wiedmann M."/>
        </authorList>
    </citation>
    <scope>NUCLEOTIDE SEQUENCE [LARGE SCALE GENOMIC DNA]</scope>
    <source>
        <strain evidence="3 5">FSL L7-1515</strain>
        <strain evidence="2 4">FSL L7-1554</strain>
    </source>
</reference>
<keyword evidence="5" id="KW-1185">Reference proteome</keyword>
<dbReference type="Gene3D" id="3.30.70.100">
    <property type="match status" value="1"/>
</dbReference>
<dbReference type="PANTHER" id="PTHR33336">
    <property type="entry name" value="QUINOL MONOOXYGENASE YGIN-RELATED"/>
    <property type="match status" value="1"/>
</dbReference>